<evidence type="ECO:0000313" key="1">
    <source>
        <dbReference type="EMBL" id="KDN24627.1"/>
    </source>
</evidence>
<organism evidence="1 2">
    <name type="scientific">Moraxella bovoculi 237</name>
    <dbReference type="NCBI Taxonomy" id="743974"/>
    <lineage>
        <taxon>Bacteria</taxon>
        <taxon>Pseudomonadati</taxon>
        <taxon>Pseudomonadota</taxon>
        <taxon>Gammaproteobacteria</taxon>
        <taxon>Moraxellales</taxon>
        <taxon>Moraxellaceae</taxon>
        <taxon>Moraxella</taxon>
    </lineage>
</organism>
<dbReference type="EMBL" id="AOMT01000029">
    <property type="protein sequence ID" value="KDN24627.1"/>
    <property type="molecule type" value="Genomic_DNA"/>
</dbReference>
<name>A0A066UFH6_9GAMM</name>
<feature type="non-terminal residue" evidence="1">
    <location>
        <position position="1"/>
    </location>
</feature>
<proteinExistence type="predicted"/>
<reference evidence="1 2" key="1">
    <citation type="journal article" date="2014" name="Genome Announc.">
        <title>Draft Genome Sequence of Moraxella bovoculi Strain 237T (ATCC BAA-1259T) Isolated from a Calf with Infectious Bovine Keratoconjunctivitis.</title>
        <authorList>
            <person name="Calcutt M.J."/>
            <person name="Foecking M.F."/>
            <person name="Martin N.T."/>
            <person name="Mhlanga-Mutangadura T."/>
            <person name="Reilly T.J."/>
        </authorList>
    </citation>
    <scope>NUCLEOTIDE SEQUENCE [LARGE SCALE GENOMIC DNA]</scope>
    <source>
        <strain evidence="1 2">237</strain>
    </source>
</reference>
<comment type="caution">
    <text evidence="1">The sequence shown here is derived from an EMBL/GenBank/DDBJ whole genome shotgun (WGS) entry which is preliminary data.</text>
</comment>
<sequence length="109" mass="11904">SFALLYDFDVDTAANEAGVAVENNSLRAVVQTVKIAGKLVKVAVKNSKVTIKDLKDVLRKEGFDIVDDLITLADGQLTFDDAKAIIDLVVGTNLNNRQEKIDMIVKKEV</sequence>
<dbReference type="AlphaFoldDB" id="A0A066UFH6"/>
<gene>
    <name evidence="1" type="ORF">MBO_08082</name>
</gene>
<dbReference type="RefSeq" id="WP_052585391.1">
    <property type="nucleotide sequence ID" value="NZ_AOMT01000029.1"/>
</dbReference>
<evidence type="ECO:0000313" key="2">
    <source>
        <dbReference type="Proteomes" id="UP000035860"/>
    </source>
</evidence>
<accession>A0A066UFH6</accession>
<dbReference type="Proteomes" id="UP000035860">
    <property type="component" value="Unassembled WGS sequence"/>
</dbReference>
<keyword evidence="2" id="KW-1185">Reference proteome</keyword>
<protein>
    <submittedName>
        <fullName evidence="1">Uncharacterized protein</fullName>
    </submittedName>
</protein>